<dbReference type="KEGG" id="erl:AOC36_02095"/>
<keyword evidence="8" id="KW-1185">Reference proteome</keyword>
<evidence type="ECO:0000256" key="3">
    <source>
        <dbReference type="ARBA" id="ARBA00023082"/>
    </source>
</evidence>
<dbReference type="Pfam" id="PF08281">
    <property type="entry name" value="Sigma70_r4_2"/>
    <property type="match status" value="1"/>
</dbReference>
<gene>
    <name evidence="7" type="ORF">AOC36_02095</name>
</gene>
<reference evidence="7 8" key="1">
    <citation type="submission" date="2015-10" db="EMBL/GenBank/DDBJ databases">
        <title>Erysipelothrix larvae sp. LV19 isolated from the larval gut of the rhinoceros beetle, Trypoxylus dichotomus.</title>
        <authorList>
            <person name="Lim S."/>
            <person name="Kim B.-C."/>
        </authorList>
    </citation>
    <scope>NUCLEOTIDE SEQUENCE [LARGE SCALE GENOMIC DNA]</scope>
    <source>
        <strain evidence="7 8">LV19</strain>
    </source>
</reference>
<evidence type="ECO:0008006" key="9">
    <source>
        <dbReference type="Google" id="ProtNLM"/>
    </source>
</evidence>
<feature type="domain" description="RNA polymerase sigma-70 region 2" evidence="5">
    <location>
        <begin position="23"/>
        <end position="88"/>
    </location>
</feature>
<protein>
    <recommendedName>
        <fullName evidence="9">HTH luxR-type domain-containing protein</fullName>
    </recommendedName>
</protein>
<keyword evidence="4" id="KW-0804">Transcription</keyword>
<name>A0A0X8GYM3_9FIRM</name>
<sequence>MTLDIRSITEFQNGNLSAFDDIYDECYNRVYYKAYEMIKDEGIAKDIAQNVFIIVFEKLNQLEVPKAFYTWLDRITRNCTIREIKNSSKTDVSFFNETDSEQIADSKTLPNEAYNSQEILKIILTEIKSLPNGQKEVAIMRFCNNQSISEIADELRIPEGTVKSRINTVKKNLQETLTLKKISPNTLYTFLPILQVKLGMEMFNALKISTPEVTEVASSTIPDVATSTTALGQRISEFFKETQIPIRTIATVAVITPVAFGSLNAIDQFAPVSIKSITFKEEPTNEPVVVSIDIKNASKISSIYVKNTDSQAIYPVNYADGSIANVQVDENGSYEVIIESAKKEIQTQDFQIQSLDYVAPHISNISFDANHLYVTFVEETSSISLDNSSLTIGESISNAQLSESEDTLIFDLPPGAVNGSVMIYDTAGNYTQTEINITNENID</sequence>
<dbReference type="InterPro" id="IPR013249">
    <property type="entry name" value="RNA_pol_sigma70_r4_t2"/>
</dbReference>
<dbReference type="AlphaFoldDB" id="A0A0X8GYM3"/>
<dbReference type="CDD" id="cd06171">
    <property type="entry name" value="Sigma70_r4"/>
    <property type="match status" value="1"/>
</dbReference>
<dbReference type="EMBL" id="CP013213">
    <property type="protein sequence ID" value="AMC92817.1"/>
    <property type="molecule type" value="Genomic_DNA"/>
</dbReference>
<dbReference type="SUPFAM" id="SSF88659">
    <property type="entry name" value="Sigma3 and sigma4 domains of RNA polymerase sigma factors"/>
    <property type="match status" value="1"/>
</dbReference>
<evidence type="ECO:0000256" key="1">
    <source>
        <dbReference type="ARBA" id="ARBA00010641"/>
    </source>
</evidence>
<dbReference type="InterPro" id="IPR007627">
    <property type="entry name" value="RNA_pol_sigma70_r2"/>
</dbReference>
<dbReference type="InterPro" id="IPR013324">
    <property type="entry name" value="RNA_pol_sigma_r3/r4-like"/>
</dbReference>
<evidence type="ECO:0000259" key="6">
    <source>
        <dbReference type="Pfam" id="PF08281"/>
    </source>
</evidence>
<feature type="domain" description="RNA polymerase sigma factor 70 region 4 type 2" evidence="6">
    <location>
        <begin position="122"/>
        <end position="171"/>
    </location>
</feature>
<dbReference type="GO" id="GO:0003677">
    <property type="term" value="F:DNA binding"/>
    <property type="evidence" value="ECO:0007669"/>
    <property type="project" value="InterPro"/>
</dbReference>
<dbReference type="InterPro" id="IPR039425">
    <property type="entry name" value="RNA_pol_sigma-70-like"/>
</dbReference>
<dbReference type="Proteomes" id="UP000063781">
    <property type="component" value="Chromosome"/>
</dbReference>
<dbReference type="SUPFAM" id="SSF88946">
    <property type="entry name" value="Sigma2 domain of RNA polymerase sigma factors"/>
    <property type="match status" value="1"/>
</dbReference>
<dbReference type="PANTHER" id="PTHR43133">
    <property type="entry name" value="RNA POLYMERASE ECF-TYPE SIGMA FACTO"/>
    <property type="match status" value="1"/>
</dbReference>
<dbReference type="InterPro" id="IPR014284">
    <property type="entry name" value="RNA_pol_sigma-70_dom"/>
</dbReference>
<dbReference type="InterPro" id="IPR036388">
    <property type="entry name" value="WH-like_DNA-bd_sf"/>
</dbReference>
<proteinExistence type="inferred from homology"/>
<dbReference type="Pfam" id="PF04542">
    <property type="entry name" value="Sigma70_r2"/>
    <property type="match status" value="1"/>
</dbReference>
<evidence type="ECO:0000256" key="2">
    <source>
        <dbReference type="ARBA" id="ARBA00023015"/>
    </source>
</evidence>
<dbReference type="NCBIfam" id="TIGR02937">
    <property type="entry name" value="sigma70-ECF"/>
    <property type="match status" value="1"/>
</dbReference>
<dbReference type="GO" id="GO:0006352">
    <property type="term" value="P:DNA-templated transcription initiation"/>
    <property type="evidence" value="ECO:0007669"/>
    <property type="project" value="InterPro"/>
</dbReference>
<accession>A0A0X8GYM3</accession>
<dbReference type="OrthoDB" id="9795666at2"/>
<dbReference type="RefSeq" id="WP_067630743.1">
    <property type="nucleotide sequence ID" value="NZ_CP013213.1"/>
</dbReference>
<evidence type="ECO:0000259" key="5">
    <source>
        <dbReference type="Pfam" id="PF04542"/>
    </source>
</evidence>
<keyword evidence="2" id="KW-0805">Transcription regulation</keyword>
<dbReference type="GO" id="GO:0016987">
    <property type="term" value="F:sigma factor activity"/>
    <property type="evidence" value="ECO:0007669"/>
    <property type="project" value="UniProtKB-KW"/>
</dbReference>
<comment type="similarity">
    <text evidence="1">Belongs to the sigma-70 factor family. ECF subfamily.</text>
</comment>
<dbReference type="STRING" id="1514105.AOC36_02095"/>
<dbReference type="Gene3D" id="1.10.10.10">
    <property type="entry name" value="Winged helix-like DNA-binding domain superfamily/Winged helix DNA-binding domain"/>
    <property type="match status" value="1"/>
</dbReference>
<evidence type="ECO:0000313" key="8">
    <source>
        <dbReference type="Proteomes" id="UP000063781"/>
    </source>
</evidence>
<evidence type="ECO:0000256" key="4">
    <source>
        <dbReference type="ARBA" id="ARBA00023163"/>
    </source>
</evidence>
<dbReference type="InterPro" id="IPR013325">
    <property type="entry name" value="RNA_pol_sigma_r2"/>
</dbReference>
<keyword evidence="3" id="KW-0731">Sigma factor</keyword>
<dbReference type="PANTHER" id="PTHR43133:SF51">
    <property type="entry name" value="RNA POLYMERASE SIGMA FACTOR"/>
    <property type="match status" value="1"/>
</dbReference>
<evidence type="ECO:0000313" key="7">
    <source>
        <dbReference type="EMBL" id="AMC92817.1"/>
    </source>
</evidence>
<organism evidence="7 8">
    <name type="scientific">Erysipelothrix larvae</name>
    <dbReference type="NCBI Taxonomy" id="1514105"/>
    <lineage>
        <taxon>Bacteria</taxon>
        <taxon>Bacillati</taxon>
        <taxon>Bacillota</taxon>
        <taxon>Erysipelotrichia</taxon>
        <taxon>Erysipelotrichales</taxon>
        <taxon>Erysipelotrichaceae</taxon>
        <taxon>Erysipelothrix</taxon>
    </lineage>
</organism>
<dbReference type="Gene3D" id="1.10.1740.10">
    <property type="match status" value="1"/>
</dbReference>